<dbReference type="Proteomes" id="UP001595478">
    <property type="component" value="Unassembled WGS sequence"/>
</dbReference>
<dbReference type="PANTHER" id="PTHR42693:SF53">
    <property type="entry name" value="ENDO-4-O-SULFATASE"/>
    <property type="match status" value="1"/>
</dbReference>
<keyword evidence="5" id="KW-1133">Transmembrane helix</keyword>
<keyword evidence="2" id="KW-0479">Metal-binding</keyword>
<protein>
    <submittedName>
        <fullName evidence="7">Sulfatase-like hydrolase/transferase</fullName>
    </submittedName>
</protein>
<evidence type="ECO:0000313" key="8">
    <source>
        <dbReference type="Proteomes" id="UP001595478"/>
    </source>
</evidence>
<evidence type="ECO:0000256" key="4">
    <source>
        <dbReference type="ARBA" id="ARBA00022837"/>
    </source>
</evidence>
<feature type="transmembrane region" description="Helical" evidence="5">
    <location>
        <begin position="7"/>
        <end position="24"/>
    </location>
</feature>
<keyword evidence="4" id="KW-0106">Calcium</keyword>
<evidence type="ECO:0000256" key="5">
    <source>
        <dbReference type="SAM" id="Phobius"/>
    </source>
</evidence>
<dbReference type="PROSITE" id="PS00149">
    <property type="entry name" value="SULFATASE_2"/>
    <property type="match status" value="1"/>
</dbReference>
<dbReference type="PANTHER" id="PTHR42693">
    <property type="entry name" value="ARYLSULFATASE FAMILY MEMBER"/>
    <property type="match status" value="1"/>
</dbReference>
<dbReference type="InterPro" id="IPR050738">
    <property type="entry name" value="Sulfatase"/>
</dbReference>
<evidence type="ECO:0000256" key="1">
    <source>
        <dbReference type="ARBA" id="ARBA00008779"/>
    </source>
</evidence>
<gene>
    <name evidence="7" type="ORF">ACFOHL_08025</name>
</gene>
<dbReference type="SUPFAM" id="SSF53649">
    <property type="entry name" value="Alkaline phosphatase-like"/>
    <property type="match status" value="1"/>
</dbReference>
<dbReference type="EMBL" id="JBHRSW010000014">
    <property type="protein sequence ID" value="MFC3121567.1"/>
    <property type="molecule type" value="Genomic_DNA"/>
</dbReference>
<keyword evidence="3" id="KW-0378">Hydrolase</keyword>
<comment type="caution">
    <text evidence="7">The sequence shown here is derived from an EMBL/GenBank/DDBJ whole genome shotgun (WGS) entry which is preliminary data.</text>
</comment>
<proteinExistence type="inferred from homology"/>
<evidence type="ECO:0000313" key="7">
    <source>
        <dbReference type="EMBL" id="MFC3121567.1"/>
    </source>
</evidence>
<keyword evidence="5" id="KW-0812">Transmembrane</keyword>
<reference evidence="8" key="1">
    <citation type="journal article" date="2019" name="Int. J. Syst. Evol. Microbiol.">
        <title>The Global Catalogue of Microorganisms (GCM) 10K type strain sequencing project: providing services to taxonomists for standard genome sequencing and annotation.</title>
        <authorList>
            <consortium name="The Broad Institute Genomics Platform"/>
            <consortium name="The Broad Institute Genome Sequencing Center for Infectious Disease"/>
            <person name="Wu L."/>
            <person name="Ma J."/>
        </authorList>
    </citation>
    <scope>NUCLEOTIDE SEQUENCE [LARGE SCALE GENOMIC DNA]</scope>
    <source>
        <strain evidence="8">KCTC 52473</strain>
    </source>
</reference>
<keyword evidence="5" id="KW-0472">Membrane</keyword>
<accession>A0ABV7FRS6</accession>
<keyword evidence="8" id="KW-1185">Reference proteome</keyword>
<evidence type="ECO:0000256" key="2">
    <source>
        <dbReference type="ARBA" id="ARBA00022723"/>
    </source>
</evidence>
<evidence type="ECO:0000259" key="6">
    <source>
        <dbReference type="Pfam" id="PF00884"/>
    </source>
</evidence>
<organism evidence="7 8">
    <name type="scientific">Agaribacter flavus</name>
    <dbReference type="NCBI Taxonomy" id="1902781"/>
    <lineage>
        <taxon>Bacteria</taxon>
        <taxon>Pseudomonadati</taxon>
        <taxon>Pseudomonadota</taxon>
        <taxon>Gammaproteobacteria</taxon>
        <taxon>Alteromonadales</taxon>
        <taxon>Alteromonadaceae</taxon>
        <taxon>Agaribacter</taxon>
    </lineage>
</organism>
<dbReference type="Pfam" id="PF00884">
    <property type="entry name" value="Sulfatase"/>
    <property type="match status" value="1"/>
</dbReference>
<dbReference type="RefSeq" id="WP_376919705.1">
    <property type="nucleotide sequence ID" value="NZ_JBHRSW010000014.1"/>
</dbReference>
<comment type="similarity">
    <text evidence="1">Belongs to the sulfatase family.</text>
</comment>
<dbReference type="Gene3D" id="3.40.720.10">
    <property type="entry name" value="Alkaline Phosphatase, subunit A"/>
    <property type="match status" value="1"/>
</dbReference>
<feature type="domain" description="Sulfatase N-terminal" evidence="6">
    <location>
        <begin position="30"/>
        <end position="354"/>
    </location>
</feature>
<dbReference type="InterPro" id="IPR000917">
    <property type="entry name" value="Sulfatase_N"/>
</dbReference>
<dbReference type="InterPro" id="IPR024607">
    <property type="entry name" value="Sulfatase_CS"/>
</dbReference>
<name>A0ABV7FRS6_9ALTE</name>
<dbReference type="InterPro" id="IPR017850">
    <property type="entry name" value="Alkaline_phosphatase_core_sf"/>
</dbReference>
<sequence length="476" mass="53165">MDTPRFYYFYSLVLLVLVNVPSFASEDERPNIILIMADDMGYADAGFTGSNDINTPNLDALAANGVIFEQAYVTHPFCGPSRAGIMAGRHQARFGFESNPAFDRANTVMGIDQKEKLFPARLQDVGYKTALIGKWHLGASEVFHPNNRGFDYFYGFLGGGHDYFRIDMTEPVDEGYLDGLMRNGQPAGFDGYLTTALSRDAVSFIKQHVNDSKAQPFFLFLSYNAPHGPLQAPAEDIQRHSHIENNKRRVYAAMVDVMDRGIGEIVSTLKETQQLENTLVFFLSDNGGPIPTERHPYAGNGSSNAPFKAGKGSFSEGGVRVPFIAHWPKKIAKNRRFSLPISALDIAATSVGLAKGDSSQLEGVNLVPYIRGDNASPPHKYLYWRGGAYVEGRWSVRDAYGNKHLFNVGSQAPTLYKLHDDIKEAHDIVGEEPDLADALHSHWLNWNERNAPLKIHGYREYHRLRNEFYKQAVPNK</sequence>
<evidence type="ECO:0000256" key="3">
    <source>
        <dbReference type="ARBA" id="ARBA00022801"/>
    </source>
</evidence>